<dbReference type="PROSITE" id="PS50297">
    <property type="entry name" value="ANK_REP_REGION"/>
    <property type="match status" value="2"/>
</dbReference>
<keyword evidence="2 3" id="KW-0040">ANK repeat</keyword>
<dbReference type="HOGENOM" id="CLU_1151519_0_0_1"/>
<organism evidence="4 5">
    <name type="scientific">Hapsidospora chrysogenum (strain ATCC 11550 / CBS 779.69 / DSM 880 / IAM 14645 / JCM 23072 / IMI 49137)</name>
    <name type="common">Acremonium chrysogenum</name>
    <dbReference type="NCBI Taxonomy" id="857340"/>
    <lineage>
        <taxon>Eukaryota</taxon>
        <taxon>Fungi</taxon>
        <taxon>Dikarya</taxon>
        <taxon>Ascomycota</taxon>
        <taxon>Pezizomycotina</taxon>
        <taxon>Sordariomycetes</taxon>
        <taxon>Hypocreomycetidae</taxon>
        <taxon>Hypocreales</taxon>
        <taxon>Bionectriaceae</taxon>
        <taxon>Hapsidospora</taxon>
    </lineage>
</organism>
<evidence type="ECO:0000256" key="3">
    <source>
        <dbReference type="PROSITE-ProRule" id="PRU00023"/>
    </source>
</evidence>
<evidence type="ECO:0000313" key="5">
    <source>
        <dbReference type="Proteomes" id="UP000029964"/>
    </source>
</evidence>
<dbReference type="Proteomes" id="UP000029964">
    <property type="component" value="Unassembled WGS sequence"/>
</dbReference>
<evidence type="ECO:0000256" key="1">
    <source>
        <dbReference type="ARBA" id="ARBA00022737"/>
    </source>
</evidence>
<protein>
    <submittedName>
        <fullName evidence="4">Ankyrin-like protein</fullName>
    </submittedName>
</protein>
<dbReference type="AlphaFoldDB" id="A0A086TGH6"/>
<evidence type="ECO:0000313" key="4">
    <source>
        <dbReference type="EMBL" id="KFH48458.1"/>
    </source>
</evidence>
<proteinExistence type="predicted"/>
<dbReference type="Pfam" id="PF00023">
    <property type="entry name" value="Ank"/>
    <property type="match status" value="1"/>
</dbReference>
<feature type="repeat" description="ANK" evidence="3">
    <location>
        <begin position="87"/>
        <end position="119"/>
    </location>
</feature>
<name>A0A086TGH6_HAPC1</name>
<feature type="repeat" description="ANK" evidence="3">
    <location>
        <begin position="52"/>
        <end position="86"/>
    </location>
</feature>
<dbReference type="SUPFAM" id="SSF48403">
    <property type="entry name" value="Ankyrin repeat"/>
    <property type="match status" value="1"/>
</dbReference>
<evidence type="ECO:0000256" key="2">
    <source>
        <dbReference type="ARBA" id="ARBA00023043"/>
    </source>
</evidence>
<dbReference type="InterPro" id="IPR036770">
    <property type="entry name" value="Ankyrin_rpt-contain_sf"/>
</dbReference>
<dbReference type="SMART" id="SM00248">
    <property type="entry name" value="ANK"/>
    <property type="match status" value="5"/>
</dbReference>
<gene>
    <name evidence="4" type="ORF">ACRE_006440</name>
</gene>
<keyword evidence="1" id="KW-0677">Repeat</keyword>
<dbReference type="PRINTS" id="PR01415">
    <property type="entry name" value="ANKYRIN"/>
</dbReference>
<dbReference type="PANTHER" id="PTHR24126">
    <property type="entry name" value="ANKYRIN REPEAT, PH AND SEC7 DOMAIN CONTAINING PROTEIN SECG-RELATED"/>
    <property type="match status" value="1"/>
</dbReference>
<dbReference type="InterPro" id="IPR002110">
    <property type="entry name" value="Ankyrin_rpt"/>
</dbReference>
<dbReference type="EMBL" id="JPKY01000003">
    <property type="protein sequence ID" value="KFH48458.1"/>
    <property type="molecule type" value="Genomic_DNA"/>
</dbReference>
<accession>A0A086TGH6</accession>
<comment type="caution">
    <text evidence="4">The sequence shown here is derived from an EMBL/GenBank/DDBJ whole genome shotgun (WGS) entry which is preliminary data.</text>
</comment>
<dbReference type="STRING" id="857340.A0A086TGH6"/>
<dbReference type="Pfam" id="PF12796">
    <property type="entry name" value="Ank_2"/>
    <property type="match status" value="1"/>
</dbReference>
<feature type="repeat" description="ANK" evidence="3">
    <location>
        <begin position="120"/>
        <end position="152"/>
    </location>
</feature>
<dbReference type="OrthoDB" id="448455at2759"/>
<dbReference type="Gene3D" id="1.25.40.20">
    <property type="entry name" value="Ankyrin repeat-containing domain"/>
    <property type="match status" value="1"/>
</dbReference>
<keyword evidence="5" id="KW-1185">Reference proteome</keyword>
<dbReference type="PROSITE" id="PS50088">
    <property type="entry name" value="ANK_REPEAT"/>
    <property type="match status" value="3"/>
</dbReference>
<reference evidence="5" key="1">
    <citation type="journal article" date="2014" name="Genome Announc.">
        <title>Genome sequence and annotation of Acremonium chrysogenum, producer of the beta-lactam antibiotic cephalosporin C.</title>
        <authorList>
            <person name="Terfehr D."/>
            <person name="Dahlmann T.A."/>
            <person name="Specht T."/>
            <person name="Zadra I."/>
            <person name="Kuernsteiner H."/>
            <person name="Kueck U."/>
        </authorList>
    </citation>
    <scope>NUCLEOTIDE SEQUENCE [LARGE SCALE GENOMIC DNA]</scope>
    <source>
        <strain evidence="5">ATCC 11550 / CBS 779.69 / DSM 880 / IAM 14645 / JCM 23072 / IMI 49137</strain>
    </source>
</reference>
<sequence>MSRIGDVLAYVELDDIEDEYCSTQASIYEARSTITSLLLEHPKVDVNAQDVFSISPLHIAARGGDFSNSWVRKLIENGAKISARTENGETPLHLASRNGNLDAVTTFLTLGADPMEGDINGLNALHYAAQSGHLGMLRSVVNHMPDTSLEAFLKSKDNHGGNVLHHLLSNGKVDTTVDITVVDYLLKWSPGINDLDNEGMSPMARYLSAFVLCSGDDDPEVVRLMFEYGANPAFETDEEFL</sequence>